<dbReference type="CDD" id="cd16321">
    <property type="entry name" value="MraZ_C"/>
    <property type="match status" value="1"/>
</dbReference>
<protein>
    <recommendedName>
        <fullName evidence="1 7">Transcriptional regulator MraZ</fullName>
    </recommendedName>
</protein>
<evidence type="ECO:0000256" key="7">
    <source>
        <dbReference type="HAMAP-Rule" id="MF_01008"/>
    </source>
</evidence>
<dbReference type="Gene3D" id="3.40.1550.20">
    <property type="entry name" value="Transcriptional regulator MraZ domain"/>
    <property type="match status" value="1"/>
</dbReference>
<keyword evidence="2 7" id="KW-0963">Cytoplasm</keyword>
<comment type="subunit">
    <text evidence="7">Forms oligomers.</text>
</comment>
<dbReference type="SUPFAM" id="SSF89447">
    <property type="entry name" value="AbrB/MazE/MraZ-like"/>
    <property type="match status" value="1"/>
</dbReference>
<evidence type="ECO:0000313" key="10">
    <source>
        <dbReference type="Proteomes" id="UP000553766"/>
    </source>
</evidence>
<sequence>MHTVDGKGRVSVPALFRPIIRANHPGLEPEANPTVIMIHGIQDPNCIHGYTVREWNKLAAEIEDIPEYTEERDAYDAVFITPALPLDLDPNGRIILPKALRENANINGKAVFVGTSNTFQIWNPDAFEAKRASARAYFDRQATTGPRFPRLGKRKESVSE</sequence>
<dbReference type="GO" id="GO:2000143">
    <property type="term" value="P:negative regulation of DNA-templated transcription initiation"/>
    <property type="evidence" value="ECO:0007669"/>
    <property type="project" value="TreeGrafter"/>
</dbReference>
<dbReference type="InterPro" id="IPR038619">
    <property type="entry name" value="MraZ_sf"/>
</dbReference>
<evidence type="ECO:0000256" key="4">
    <source>
        <dbReference type="ARBA" id="ARBA00023015"/>
    </source>
</evidence>
<gene>
    <name evidence="7" type="primary">mraZ</name>
    <name evidence="9" type="ORF">FHS89_001354</name>
</gene>
<comment type="similarity">
    <text evidence="7">Belongs to the MraZ family.</text>
</comment>
<proteinExistence type="inferred from homology"/>
<dbReference type="GO" id="GO:0003700">
    <property type="term" value="F:DNA-binding transcription factor activity"/>
    <property type="evidence" value="ECO:0007669"/>
    <property type="project" value="UniProtKB-UniRule"/>
</dbReference>
<dbReference type="InterPro" id="IPR035642">
    <property type="entry name" value="MraZ_N"/>
</dbReference>
<dbReference type="AlphaFoldDB" id="A0A840WY89"/>
<keyword evidence="10" id="KW-1185">Reference proteome</keyword>
<accession>A0A840WY89</accession>
<dbReference type="GO" id="GO:0005737">
    <property type="term" value="C:cytoplasm"/>
    <property type="evidence" value="ECO:0007669"/>
    <property type="project" value="UniProtKB-UniRule"/>
</dbReference>
<evidence type="ECO:0000256" key="6">
    <source>
        <dbReference type="ARBA" id="ARBA00023163"/>
    </source>
</evidence>
<comment type="subcellular location">
    <subcellularLocation>
        <location evidence="7">Cytoplasm</location>
        <location evidence="7">Nucleoid</location>
    </subcellularLocation>
</comment>
<evidence type="ECO:0000313" key="9">
    <source>
        <dbReference type="EMBL" id="MBB5515344.1"/>
    </source>
</evidence>
<dbReference type="PANTHER" id="PTHR34701:SF1">
    <property type="entry name" value="TRANSCRIPTIONAL REGULATOR MRAZ"/>
    <property type="match status" value="1"/>
</dbReference>
<name>A0A840WY89_9RHOB</name>
<comment type="caution">
    <text evidence="9">The sequence shown here is derived from an EMBL/GenBank/DDBJ whole genome shotgun (WGS) entry which is preliminary data.</text>
</comment>
<evidence type="ECO:0000256" key="2">
    <source>
        <dbReference type="ARBA" id="ARBA00022490"/>
    </source>
</evidence>
<dbReference type="RefSeq" id="WP_184009827.1">
    <property type="nucleotide sequence ID" value="NZ_JACIJS010000003.1"/>
</dbReference>
<dbReference type="GO" id="GO:0000976">
    <property type="term" value="F:transcription cis-regulatory region binding"/>
    <property type="evidence" value="ECO:0007669"/>
    <property type="project" value="TreeGrafter"/>
</dbReference>
<dbReference type="GO" id="GO:0009295">
    <property type="term" value="C:nucleoid"/>
    <property type="evidence" value="ECO:0007669"/>
    <property type="project" value="UniProtKB-SubCell"/>
</dbReference>
<evidence type="ECO:0000256" key="3">
    <source>
        <dbReference type="ARBA" id="ARBA00022737"/>
    </source>
</evidence>
<dbReference type="HAMAP" id="MF_01008">
    <property type="entry name" value="MraZ"/>
    <property type="match status" value="1"/>
</dbReference>
<keyword evidence="3" id="KW-0677">Repeat</keyword>
<evidence type="ECO:0000256" key="5">
    <source>
        <dbReference type="ARBA" id="ARBA00023125"/>
    </source>
</evidence>
<feature type="domain" description="SpoVT-AbrB" evidence="8">
    <location>
        <begin position="83"/>
        <end position="126"/>
    </location>
</feature>
<dbReference type="PROSITE" id="PS51740">
    <property type="entry name" value="SPOVT_ABRB"/>
    <property type="match status" value="1"/>
</dbReference>
<dbReference type="InterPro" id="IPR020603">
    <property type="entry name" value="MraZ_dom"/>
</dbReference>
<keyword evidence="6 7" id="KW-0804">Transcription</keyword>
<dbReference type="InterPro" id="IPR035644">
    <property type="entry name" value="MraZ_C"/>
</dbReference>
<keyword evidence="4 7" id="KW-0805">Transcription regulation</keyword>
<keyword evidence="5 7" id="KW-0238">DNA-binding</keyword>
<evidence type="ECO:0000256" key="1">
    <source>
        <dbReference type="ARBA" id="ARBA00013860"/>
    </source>
</evidence>
<reference evidence="9 10" key="1">
    <citation type="submission" date="2020-08" db="EMBL/GenBank/DDBJ databases">
        <title>Genomic Encyclopedia of Type Strains, Phase IV (KMG-IV): sequencing the most valuable type-strain genomes for metagenomic binning, comparative biology and taxonomic classification.</title>
        <authorList>
            <person name="Goeker M."/>
        </authorList>
    </citation>
    <scope>NUCLEOTIDE SEQUENCE [LARGE SCALE GENOMIC DNA]</scope>
    <source>
        <strain evidence="9 10">DSM 103377</strain>
    </source>
</reference>
<dbReference type="InterPro" id="IPR037914">
    <property type="entry name" value="SpoVT-AbrB_sf"/>
</dbReference>
<dbReference type="InterPro" id="IPR003444">
    <property type="entry name" value="MraZ"/>
</dbReference>
<dbReference type="Proteomes" id="UP000553766">
    <property type="component" value="Unassembled WGS sequence"/>
</dbReference>
<dbReference type="PANTHER" id="PTHR34701">
    <property type="entry name" value="TRANSCRIPTIONAL REGULATOR MRAZ"/>
    <property type="match status" value="1"/>
</dbReference>
<dbReference type="EMBL" id="JACIJS010000003">
    <property type="protein sequence ID" value="MBB5515344.1"/>
    <property type="molecule type" value="Genomic_DNA"/>
</dbReference>
<dbReference type="Pfam" id="PF02381">
    <property type="entry name" value="MraZ"/>
    <property type="match status" value="1"/>
</dbReference>
<evidence type="ECO:0000259" key="8">
    <source>
        <dbReference type="PROSITE" id="PS51740"/>
    </source>
</evidence>
<dbReference type="CDD" id="cd16320">
    <property type="entry name" value="MraZ_N"/>
    <property type="match status" value="1"/>
</dbReference>
<organism evidence="9 10">
    <name type="scientific">Rubricella aquisinus</name>
    <dbReference type="NCBI Taxonomy" id="2028108"/>
    <lineage>
        <taxon>Bacteria</taxon>
        <taxon>Pseudomonadati</taxon>
        <taxon>Pseudomonadota</taxon>
        <taxon>Alphaproteobacteria</taxon>
        <taxon>Rhodobacterales</taxon>
        <taxon>Paracoccaceae</taxon>
        <taxon>Rubricella</taxon>
    </lineage>
</organism>
<dbReference type="InterPro" id="IPR007159">
    <property type="entry name" value="SpoVT-AbrB_dom"/>
</dbReference>